<dbReference type="PANTHER" id="PTHR21091:SF169">
    <property type="entry name" value="UROPORPHYRINOGEN DECARBOXYLASE"/>
    <property type="match status" value="1"/>
</dbReference>
<comment type="caution">
    <text evidence="2">The sequence shown here is derived from an EMBL/GenBank/DDBJ whole genome shotgun (WGS) entry which is preliminary data.</text>
</comment>
<dbReference type="GO" id="GO:0005829">
    <property type="term" value="C:cytosol"/>
    <property type="evidence" value="ECO:0007669"/>
    <property type="project" value="TreeGrafter"/>
</dbReference>
<dbReference type="EMBL" id="JAAAUY010001493">
    <property type="protein sequence ID" value="KAF9322639.1"/>
    <property type="molecule type" value="Genomic_DNA"/>
</dbReference>
<dbReference type="AlphaFoldDB" id="A0A9P5S9E7"/>
<evidence type="ECO:0000313" key="2">
    <source>
        <dbReference type="EMBL" id="KAF9322639.1"/>
    </source>
</evidence>
<dbReference type="Pfam" id="PF01208">
    <property type="entry name" value="URO-D"/>
    <property type="match status" value="1"/>
</dbReference>
<name>A0A9P5S9E7_9FUNG</name>
<dbReference type="PANTHER" id="PTHR21091">
    <property type="entry name" value="METHYLTETRAHYDROFOLATE:HOMOCYSTEINE METHYLTRANSFERASE RELATED"/>
    <property type="match status" value="1"/>
</dbReference>
<dbReference type="GO" id="GO:0006783">
    <property type="term" value="P:heme biosynthetic process"/>
    <property type="evidence" value="ECO:0007669"/>
    <property type="project" value="TreeGrafter"/>
</dbReference>
<feature type="domain" description="Uroporphyrinogen decarboxylase (URO-D)" evidence="1">
    <location>
        <begin position="1"/>
        <end position="145"/>
    </location>
</feature>
<reference evidence="2" key="1">
    <citation type="journal article" date="2020" name="Fungal Divers.">
        <title>Resolving the Mortierellaceae phylogeny through synthesis of multi-gene phylogenetics and phylogenomics.</title>
        <authorList>
            <person name="Vandepol N."/>
            <person name="Liber J."/>
            <person name="Desiro A."/>
            <person name="Na H."/>
            <person name="Kennedy M."/>
            <person name="Barry K."/>
            <person name="Grigoriev I.V."/>
            <person name="Miller A.N."/>
            <person name="O'Donnell K."/>
            <person name="Stajich J.E."/>
            <person name="Bonito G."/>
        </authorList>
    </citation>
    <scope>NUCLEOTIDE SEQUENCE</scope>
    <source>
        <strain evidence="2">NVP1</strain>
    </source>
</reference>
<keyword evidence="3" id="KW-1185">Reference proteome</keyword>
<dbReference type="SUPFAM" id="SSF51726">
    <property type="entry name" value="UROD/MetE-like"/>
    <property type="match status" value="1"/>
</dbReference>
<dbReference type="InterPro" id="IPR038071">
    <property type="entry name" value="UROD/MetE-like_sf"/>
</dbReference>
<sequence>MLQVFDSWSGELGPHEFSQFSLPYLRQIAGRVKDELGPEVSVPMTIFAKGSWYALEELSTSGYDTVSLDWTHTSEAKRITRGRVTLQGNLEPSVFLGDDESIARATEKMVREIGSSQRYIANLGHGILPGVRVEAMDVFLKTVHRVGREVAMEKEDNESGGEEGW</sequence>
<protein>
    <submittedName>
        <fullName evidence="2">Uroporphyrinogen decarboxylase in heme biosynthesis</fullName>
    </submittedName>
</protein>
<dbReference type="GO" id="GO:0004853">
    <property type="term" value="F:uroporphyrinogen decarboxylase activity"/>
    <property type="evidence" value="ECO:0007669"/>
    <property type="project" value="InterPro"/>
</dbReference>
<proteinExistence type="predicted"/>
<organism evidence="2 3">
    <name type="scientific">Podila minutissima</name>
    <dbReference type="NCBI Taxonomy" id="64525"/>
    <lineage>
        <taxon>Eukaryota</taxon>
        <taxon>Fungi</taxon>
        <taxon>Fungi incertae sedis</taxon>
        <taxon>Mucoromycota</taxon>
        <taxon>Mortierellomycotina</taxon>
        <taxon>Mortierellomycetes</taxon>
        <taxon>Mortierellales</taxon>
        <taxon>Mortierellaceae</taxon>
        <taxon>Podila</taxon>
    </lineage>
</organism>
<gene>
    <name evidence="2" type="primary">HEM12_2</name>
    <name evidence="2" type="ORF">BG006_002190</name>
</gene>
<evidence type="ECO:0000313" key="3">
    <source>
        <dbReference type="Proteomes" id="UP000696485"/>
    </source>
</evidence>
<dbReference type="Gene3D" id="3.20.20.210">
    <property type="match status" value="1"/>
</dbReference>
<accession>A0A9P5S9E7</accession>
<dbReference type="InterPro" id="IPR000257">
    <property type="entry name" value="Uroporphyrinogen_deCOase"/>
</dbReference>
<evidence type="ECO:0000259" key="1">
    <source>
        <dbReference type="Pfam" id="PF01208"/>
    </source>
</evidence>
<dbReference type="Proteomes" id="UP000696485">
    <property type="component" value="Unassembled WGS sequence"/>
</dbReference>